<dbReference type="NCBIfam" id="TIGR00945">
    <property type="entry name" value="tatC"/>
    <property type="match status" value="1"/>
</dbReference>
<reference evidence="6" key="2">
    <citation type="submission" date="2023-08" db="EMBL/GenBank/DDBJ databases">
        <authorList>
            <person name="Luo J."/>
        </authorList>
    </citation>
    <scope>NUCLEOTIDE SEQUENCE</scope>
    <source>
        <strain evidence="6">DSM 25064</strain>
    </source>
</reference>
<dbReference type="GO" id="GO:0033281">
    <property type="term" value="C:TAT protein transport complex"/>
    <property type="evidence" value="ECO:0007669"/>
    <property type="project" value="UniProtKB-UniRule"/>
</dbReference>
<dbReference type="RefSeq" id="WP_305169151.1">
    <property type="nucleotide sequence ID" value="NZ_JAUUUU010000001.1"/>
</dbReference>
<comment type="subunit">
    <text evidence="5">The Tat system comprises two distinct complexes: a TatABC complex, containing multiple copies of TatA, TatB and TatC subunits, and a separate TatA complex, containing only TatA subunits. Substrates initially bind to the TatABC complex, which probably triggers association of the separate TatA complex to form the active translocon.</text>
</comment>
<comment type="similarity">
    <text evidence="5">Belongs to the TatC family.</text>
</comment>
<dbReference type="Pfam" id="PF00902">
    <property type="entry name" value="TatC"/>
    <property type="match status" value="1"/>
</dbReference>
<reference evidence="6" key="1">
    <citation type="journal article" date="2010" name="Int. J. Syst. Evol. Microbiol.">
        <title>Porticoccus litoralis gen. nov., sp. nov., a gammaproteobacterium isolated from the Yellow Sea.</title>
        <authorList>
            <person name="Oh H.M."/>
            <person name="Kim H."/>
            <person name="Kim K.M."/>
            <person name="Min G.S."/>
            <person name="Cho J.C."/>
        </authorList>
    </citation>
    <scope>NUCLEOTIDE SEQUENCE</scope>
    <source>
        <strain evidence="6">DSM 25064</strain>
    </source>
</reference>
<comment type="caution">
    <text evidence="5">Lacks conserved residue(s) required for the propagation of feature annotation.</text>
</comment>
<dbReference type="PROSITE" id="PS01218">
    <property type="entry name" value="TATC"/>
    <property type="match status" value="1"/>
</dbReference>
<accession>A0AAW8B1J6</accession>
<protein>
    <recommendedName>
        <fullName evidence="5">Sec-independent protein translocase protein TatC</fullName>
    </recommendedName>
</protein>
<keyword evidence="4 5" id="KW-0472">Membrane</keyword>
<evidence type="ECO:0000256" key="4">
    <source>
        <dbReference type="ARBA" id="ARBA00023136"/>
    </source>
</evidence>
<keyword evidence="3 5" id="KW-1133">Transmembrane helix</keyword>
<dbReference type="GO" id="GO:0043953">
    <property type="term" value="P:protein transport by the Tat complex"/>
    <property type="evidence" value="ECO:0007669"/>
    <property type="project" value="UniProtKB-UniRule"/>
</dbReference>
<dbReference type="GO" id="GO:0009977">
    <property type="term" value="F:proton motive force dependent protein transmembrane transporter activity"/>
    <property type="evidence" value="ECO:0007669"/>
    <property type="project" value="TreeGrafter"/>
</dbReference>
<sequence length="265" mass="29935">MSNEELLNQPFIDHIIELRNRLVRCLVVILLIFVGLFAFSNDLYLYISEPLRVHLPESSTMIATDVASPFLTPFKLTMVLSLFAAMPFILYQVWAFVAPGLYRKEKIIVLPLFFSSVALFYGGMAFAYYVVFPLVFMFFTSIGPEGVAVMTDIRSYLDFVLKLFFAFGISFEIPIGVVILSWVGAIEPDKLAGKRPYVFVVCFVFGMLLTPPDVLSQTLLAVPMWLLFEIGIFFGRMVYNPPEETADTELAMPRSGDQGSPRVKK</sequence>
<dbReference type="Proteomes" id="UP001178354">
    <property type="component" value="Unassembled WGS sequence"/>
</dbReference>
<dbReference type="PANTHER" id="PTHR30371:SF0">
    <property type="entry name" value="SEC-INDEPENDENT PROTEIN TRANSLOCASE PROTEIN TATC, CHLOROPLASTIC-RELATED"/>
    <property type="match status" value="1"/>
</dbReference>
<evidence type="ECO:0000256" key="5">
    <source>
        <dbReference type="HAMAP-Rule" id="MF_00902"/>
    </source>
</evidence>
<feature type="transmembrane region" description="Helical" evidence="5">
    <location>
        <begin position="21"/>
        <end position="40"/>
    </location>
</feature>
<evidence type="ECO:0000313" key="7">
    <source>
        <dbReference type="Proteomes" id="UP001178354"/>
    </source>
</evidence>
<dbReference type="EMBL" id="JAUUUU010000001">
    <property type="protein sequence ID" value="MDP1519639.1"/>
    <property type="molecule type" value="Genomic_DNA"/>
</dbReference>
<feature type="transmembrane region" description="Helical" evidence="5">
    <location>
        <begin position="76"/>
        <end position="97"/>
    </location>
</feature>
<feature type="transmembrane region" description="Helical" evidence="5">
    <location>
        <begin position="159"/>
        <end position="185"/>
    </location>
</feature>
<keyword evidence="2 5" id="KW-0812">Transmembrane</keyword>
<evidence type="ECO:0000256" key="1">
    <source>
        <dbReference type="ARBA" id="ARBA00004141"/>
    </source>
</evidence>
<dbReference type="HAMAP" id="MF_00902">
    <property type="entry name" value="TatC"/>
    <property type="match status" value="1"/>
</dbReference>
<evidence type="ECO:0000256" key="3">
    <source>
        <dbReference type="ARBA" id="ARBA00022989"/>
    </source>
</evidence>
<evidence type="ECO:0000313" key="6">
    <source>
        <dbReference type="EMBL" id="MDP1519639.1"/>
    </source>
</evidence>
<comment type="function">
    <text evidence="5">Part of the twin-arginine translocation (Tat) system that transports large folded proteins containing a characteristic twin-arginine motif in their signal peptide across membranes. Together with TatB, TatC is part of a receptor directly interacting with Tat signal peptides.</text>
</comment>
<feature type="transmembrane region" description="Helical" evidence="5">
    <location>
        <begin position="197"/>
        <end position="214"/>
    </location>
</feature>
<proteinExistence type="inferred from homology"/>
<keyword evidence="5" id="KW-0811">Translocation</keyword>
<dbReference type="PANTHER" id="PTHR30371">
    <property type="entry name" value="SEC-INDEPENDENT PROTEIN TRANSLOCASE PROTEIN TATC"/>
    <property type="match status" value="1"/>
</dbReference>
<keyword evidence="5" id="KW-1003">Cell membrane</keyword>
<keyword evidence="5" id="KW-0653">Protein transport</keyword>
<feature type="transmembrane region" description="Helical" evidence="5">
    <location>
        <begin position="109"/>
        <end position="139"/>
    </location>
</feature>
<organism evidence="6 7">
    <name type="scientific">Porticoccus litoralis</name>
    <dbReference type="NCBI Taxonomy" id="434086"/>
    <lineage>
        <taxon>Bacteria</taxon>
        <taxon>Pseudomonadati</taxon>
        <taxon>Pseudomonadota</taxon>
        <taxon>Gammaproteobacteria</taxon>
        <taxon>Cellvibrionales</taxon>
        <taxon>Porticoccaceae</taxon>
        <taxon>Porticoccus</taxon>
    </lineage>
</organism>
<comment type="caution">
    <text evidence="6">The sequence shown here is derived from an EMBL/GenBank/DDBJ whole genome shotgun (WGS) entry which is preliminary data.</text>
</comment>
<keyword evidence="5" id="KW-0813">Transport</keyword>
<dbReference type="InterPro" id="IPR019820">
    <property type="entry name" value="Sec-indep_translocase_CS"/>
</dbReference>
<dbReference type="AlphaFoldDB" id="A0AAW8B1J6"/>
<gene>
    <name evidence="5 6" type="primary">tatC</name>
    <name evidence="6" type="ORF">Q8A57_01480</name>
</gene>
<name>A0AAW8B1J6_9GAMM</name>
<keyword evidence="7" id="KW-1185">Reference proteome</keyword>
<dbReference type="InterPro" id="IPR002033">
    <property type="entry name" value="TatC"/>
</dbReference>
<dbReference type="GO" id="GO:0065002">
    <property type="term" value="P:intracellular protein transmembrane transport"/>
    <property type="evidence" value="ECO:0007669"/>
    <property type="project" value="TreeGrafter"/>
</dbReference>
<evidence type="ECO:0000256" key="2">
    <source>
        <dbReference type="ARBA" id="ARBA00022692"/>
    </source>
</evidence>
<comment type="subcellular location">
    <subcellularLocation>
        <location evidence="5">Cell membrane</location>
        <topology evidence="5">Multi-pass membrane protein</topology>
    </subcellularLocation>
    <subcellularLocation>
        <location evidence="1">Membrane</location>
        <topology evidence="1">Multi-pass membrane protein</topology>
    </subcellularLocation>
</comment>
<dbReference type="PRINTS" id="PR01840">
    <property type="entry name" value="TATCFAMILY"/>
</dbReference>